<dbReference type="GeneID" id="81364271"/>
<feature type="transmembrane region" description="Helical" evidence="9">
    <location>
        <begin position="311"/>
        <end position="334"/>
    </location>
</feature>
<protein>
    <recommendedName>
        <fullName evidence="10">Sodium/calcium exchanger membrane region domain-containing protein</fullName>
    </recommendedName>
</protein>
<dbReference type="GO" id="GO:0000329">
    <property type="term" value="C:fungal-type vacuole membrane"/>
    <property type="evidence" value="ECO:0007669"/>
    <property type="project" value="TreeGrafter"/>
</dbReference>
<keyword evidence="3" id="KW-0813">Transport</keyword>
<feature type="transmembrane region" description="Helical" evidence="9">
    <location>
        <begin position="215"/>
        <end position="236"/>
    </location>
</feature>
<dbReference type="InterPro" id="IPR004837">
    <property type="entry name" value="NaCa_Exmemb"/>
</dbReference>
<sequence length="582" mass="63171">MHIYRRQARNLAWYDQDGEPSSHNPFKKFRRRPRRTNSIQLEEQRGASRSMGDLSTTEDQRRRAEMNNGLSGPEHYDTFPPESAGSDVSPSSLRHAATAAGAKDHQHQFSSPEQGPEPSMRSQDPINVSSSRELDLEGESGVGAGAGKPRSRFLGKFRRQKTEGDAEEFKDGEDVEGPTFTVASQLRATILNSWINVLIFAAPAGIALYCVDANPIAIFVVNFIAIIPLAAMLSYATEEIAMRTGETIGGLLNASFGNAVELIVAIIALIKREVIIVQTSLIGSILSNLLLVMGMCFFFGGINRMEQHFNVVVAQTAASLLALAVSSLIIPTAFKSWSEGNKDKVAPLSRGTSVLLLITYGCYLFFQLKSHAAMYNEPSKKVEKRRRKPSEGDLSRGLAKIGDAAAKQIGGENAQNMEIQEPDEEPEQPQLTIFTALLTLFLSTALVAVCAEFMVDSIDGLTKTGGVSDTFVGLILLPIVGNAAEHATAVTVACKDKMDLAIGVAVGSSMQIALLVLPLIVVLGWIIGVDDMTLGFDGFQVILLFVSVLLVNYLIGDGKSHWLEGVLLMMMYLIIAIAAWFF</sequence>
<accession>A0A9W9WB65</accession>
<dbReference type="GO" id="GO:0006874">
    <property type="term" value="P:intracellular calcium ion homeostasis"/>
    <property type="evidence" value="ECO:0007669"/>
    <property type="project" value="TreeGrafter"/>
</dbReference>
<name>A0A9W9WB65_9EURO</name>
<feature type="transmembrane region" description="Helical" evidence="9">
    <location>
        <begin position="190"/>
        <end position="209"/>
    </location>
</feature>
<reference evidence="11" key="1">
    <citation type="submission" date="2022-12" db="EMBL/GenBank/DDBJ databases">
        <authorList>
            <person name="Petersen C."/>
        </authorList>
    </citation>
    <scope>NUCLEOTIDE SEQUENCE</scope>
    <source>
        <strain evidence="11">IBT 29677</strain>
    </source>
</reference>
<dbReference type="InterPro" id="IPR004713">
    <property type="entry name" value="CaH_exchang"/>
</dbReference>
<keyword evidence="4 9" id="KW-0812">Transmembrane</keyword>
<reference evidence="11" key="2">
    <citation type="journal article" date="2023" name="IMA Fungus">
        <title>Comparative genomic study of the Penicillium genus elucidates a diverse pangenome and 15 lateral gene transfer events.</title>
        <authorList>
            <person name="Petersen C."/>
            <person name="Sorensen T."/>
            <person name="Nielsen M.R."/>
            <person name="Sondergaard T.E."/>
            <person name="Sorensen J.L."/>
            <person name="Fitzpatrick D.A."/>
            <person name="Frisvad J.C."/>
            <person name="Nielsen K.L."/>
        </authorList>
    </citation>
    <scope>NUCLEOTIDE SEQUENCE</scope>
    <source>
        <strain evidence="11">IBT 29677</strain>
    </source>
</reference>
<evidence type="ECO:0000256" key="3">
    <source>
        <dbReference type="ARBA" id="ARBA00022448"/>
    </source>
</evidence>
<feature type="transmembrane region" description="Helical" evidence="9">
    <location>
        <begin position="500"/>
        <end position="526"/>
    </location>
</feature>
<dbReference type="GO" id="GO:0012505">
    <property type="term" value="C:endomembrane system"/>
    <property type="evidence" value="ECO:0007669"/>
    <property type="project" value="UniProtKB-SubCell"/>
</dbReference>
<dbReference type="InterPro" id="IPR044880">
    <property type="entry name" value="NCX_ion-bd_dom_sf"/>
</dbReference>
<comment type="similarity">
    <text evidence="2">Belongs to the Ca(2+):cation antiporter (CaCA) (TC 2.A.19) family.</text>
</comment>
<dbReference type="Gene3D" id="1.20.1420.30">
    <property type="entry name" value="NCX, central ion-binding region"/>
    <property type="match status" value="2"/>
</dbReference>
<evidence type="ECO:0000256" key="8">
    <source>
        <dbReference type="SAM" id="MobiDB-lite"/>
    </source>
</evidence>
<comment type="caution">
    <text evidence="11">The sequence shown here is derived from an EMBL/GenBank/DDBJ whole genome shotgun (WGS) entry which is preliminary data.</text>
</comment>
<gene>
    <name evidence="11" type="ORF">N7509_000654</name>
</gene>
<dbReference type="PANTHER" id="PTHR31503">
    <property type="entry name" value="VACUOLAR CALCIUM ION TRANSPORTER"/>
    <property type="match status" value="1"/>
</dbReference>
<keyword evidence="5 9" id="KW-1133">Transmembrane helix</keyword>
<keyword evidence="7 9" id="KW-0472">Membrane</keyword>
<feature type="transmembrane region" description="Helical" evidence="9">
    <location>
        <begin position="248"/>
        <end position="270"/>
    </location>
</feature>
<dbReference type="Proteomes" id="UP001147747">
    <property type="component" value="Unassembled WGS sequence"/>
</dbReference>
<feature type="domain" description="Sodium/calcium exchanger membrane region" evidence="10">
    <location>
        <begin position="436"/>
        <end position="580"/>
    </location>
</feature>
<evidence type="ECO:0000256" key="2">
    <source>
        <dbReference type="ARBA" id="ARBA00008170"/>
    </source>
</evidence>
<dbReference type="AlphaFoldDB" id="A0A9W9WB65"/>
<dbReference type="PANTHER" id="PTHR31503:SF20">
    <property type="entry name" value="CA(2+)_H(+) EXCHANGER, PUTATIVE (EUROFUNG)-RELATED"/>
    <property type="match status" value="1"/>
</dbReference>
<feature type="transmembrane region" description="Helical" evidence="9">
    <location>
        <begin position="431"/>
        <end position="455"/>
    </location>
</feature>
<feature type="compositionally biased region" description="Basic and acidic residues" evidence="8">
    <location>
        <begin position="160"/>
        <end position="169"/>
    </location>
</feature>
<proteinExistence type="inferred from homology"/>
<evidence type="ECO:0000313" key="12">
    <source>
        <dbReference type="Proteomes" id="UP001147747"/>
    </source>
</evidence>
<feature type="region of interest" description="Disordered" evidence="8">
    <location>
        <begin position="15"/>
        <end position="173"/>
    </location>
</feature>
<comment type="subcellular location">
    <subcellularLocation>
        <location evidence="1">Endomembrane system</location>
        <topology evidence="1">Multi-pass membrane protein</topology>
    </subcellularLocation>
</comment>
<feature type="transmembrane region" description="Helical" evidence="9">
    <location>
        <begin position="346"/>
        <end position="366"/>
    </location>
</feature>
<feature type="compositionally biased region" description="Basic residues" evidence="8">
    <location>
        <begin position="149"/>
        <end position="159"/>
    </location>
</feature>
<feature type="compositionally biased region" description="Polar residues" evidence="8">
    <location>
        <begin position="120"/>
        <end position="131"/>
    </location>
</feature>
<evidence type="ECO:0000256" key="7">
    <source>
        <dbReference type="ARBA" id="ARBA00023136"/>
    </source>
</evidence>
<feature type="transmembrane region" description="Helical" evidence="9">
    <location>
        <begin position="538"/>
        <end position="555"/>
    </location>
</feature>
<evidence type="ECO:0000313" key="11">
    <source>
        <dbReference type="EMBL" id="KAJ5414027.1"/>
    </source>
</evidence>
<evidence type="ECO:0000256" key="4">
    <source>
        <dbReference type="ARBA" id="ARBA00022692"/>
    </source>
</evidence>
<evidence type="ECO:0000256" key="1">
    <source>
        <dbReference type="ARBA" id="ARBA00004127"/>
    </source>
</evidence>
<dbReference type="FunFam" id="1.20.1420.30:FF:000011">
    <property type="entry name" value="Vacuolar calcium ion transporter"/>
    <property type="match status" value="1"/>
</dbReference>
<dbReference type="Pfam" id="PF01699">
    <property type="entry name" value="Na_Ca_ex"/>
    <property type="match status" value="2"/>
</dbReference>
<feature type="transmembrane region" description="Helical" evidence="9">
    <location>
        <begin position="562"/>
        <end position="581"/>
    </location>
</feature>
<dbReference type="GO" id="GO:0015369">
    <property type="term" value="F:calcium:proton antiporter activity"/>
    <property type="evidence" value="ECO:0007669"/>
    <property type="project" value="TreeGrafter"/>
</dbReference>
<keyword evidence="12" id="KW-1185">Reference proteome</keyword>
<feature type="transmembrane region" description="Helical" evidence="9">
    <location>
        <begin position="276"/>
        <end position="299"/>
    </location>
</feature>
<dbReference type="EMBL" id="JAPZBU010000003">
    <property type="protein sequence ID" value="KAJ5414027.1"/>
    <property type="molecule type" value="Genomic_DNA"/>
</dbReference>
<feature type="domain" description="Sodium/calcium exchanger membrane region" evidence="10">
    <location>
        <begin position="216"/>
        <end position="368"/>
    </location>
</feature>
<organism evidence="11 12">
    <name type="scientific">Penicillium cosmopolitanum</name>
    <dbReference type="NCBI Taxonomy" id="1131564"/>
    <lineage>
        <taxon>Eukaryota</taxon>
        <taxon>Fungi</taxon>
        <taxon>Dikarya</taxon>
        <taxon>Ascomycota</taxon>
        <taxon>Pezizomycotina</taxon>
        <taxon>Eurotiomycetes</taxon>
        <taxon>Eurotiomycetidae</taxon>
        <taxon>Eurotiales</taxon>
        <taxon>Aspergillaceae</taxon>
        <taxon>Penicillium</taxon>
    </lineage>
</organism>
<evidence type="ECO:0000256" key="9">
    <source>
        <dbReference type="SAM" id="Phobius"/>
    </source>
</evidence>
<evidence type="ECO:0000256" key="6">
    <source>
        <dbReference type="ARBA" id="ARBA00023065"/>
    </source>
</evidence>
<dbReference type="OrthoDB" id="1699231at2759"/>
<keyword evidence="6" id="KW-0406">Ion transport</keyword>
<dbReference type="RefSeq" id="XP_056493873.1">
    <property type="nucleotide sequence ID" value="XM_056625291.1"/>
</dbReference>
<evidence type="ECO:0000256" key="5">
    <source>
        <dbReference type="ARBA" id="ARBA00022989"/>
    </source>
</evidence>
<evidence type="ECO:0000259" key="10">
    <source>
        <dbReference type="Pfam" id="PF01699"/>
    </source>
</evidence>
<feature type="compositionally biased region" description="Basic residues" evidence="8">
    <location>
        <begin position="25"/>
        <end position="35"/>
    </location>
</feature>
<feature type="transmembrane region" description="Helical" evidence="9">
    <location>
        <begin position="475"/>
        <end position="493"/>
    </location>
</feature>